<dbReference type="Gene3D" id="1.25.10.10">
    <property type="entry name" value="Leucine-rich Repeat Variant"/>
    <property type="match status" value="3"/>
</dbReference>
<dbReference type="InterPro" id="IPR016024">
    <property type="entry name" value="ARM-type_fold"/>
</dbReference>
<feature type="repeat" description="HEAT" evidence="1">
    <location>
        <begin position="357"/>
        <end position="386"/>
    </location>
</feature>
<keyword evidence="4" id="KW-1185">Reference proteome</keyword>
<dbReference type="InterPro" id="IPR021133">
    <property type="entry name" value="HEAT_type_2"/>
</dbReference>
<evidence type="ECO:0000313" key="3">
    <source>
        <dbReference type="EMBL" id="KAJ8610923.1"/>
    </source>
</evidence>
<dbReference type="SUPFAM" id="SSF48371">
    <property type="entry name" value="ARM repeat"/>
    <property type="match status" value="1"/>
</dbReference>
<sequence>MAVTTIAKEVVGPNKLRLMLRSKIPVLVERARDGSEAAARELADLAFENDENQVAMVAAGAIPVLVDLLGSEARVEAAWALANLAVNASIDMKASVPGLAKLALEGRDEEARVEAARALAILAFNDSRVAIDAMPAFLDLAKTGESSRARDLVADALAHVGAETGDFSSAIPVLVDLLRDSRDQAAVALQSLALANPDNQKMIVDAGALPTLVDLSERGNKDAVGALANLAHNNADNQKAIAAAGAIPALVELLASKDACEIAAGAVANLAALEDNRSIILESGAIPGLLDIVACGTDEAKEFAAGALANLALQDDVFFHPDALVDLATRGTDGAKVEAAWALANLAVNNPQITGLVVPVLLDLARDDNPVAKHEATLALRTLGFS</sequence>
<dbReference type="PANTHER" id="PTHR23315">
    <property type="entry name" value="U BOX DOMAIN-CONTAINING"/>
    <property type="match status" value="1"/>
</dbReference>
<evidence type="ECO:0000256" key="2">
    <source>
        <dbReference type="PROSITE-ProRule" id="PRU00259"/>
    </source>
</evidence>
<comment type="caution">
    <text evidence="3">The sequence shown here is derived from an EMBL/GenBank/DDBJ whole genome shotgun (WGS) entry which is preliminary data.</text>
</comment>
<protein>
    <submittedName>
        <fullName evidence="3">Uncharacterized protein</fullName>
    </submittedName>
</protein>
<name>A0AAD7UL15_9STRA</name>
<evidence type="ECO:0000256" key="1">
    <source>
        <dbReference type="PROSITE-ProRule" id="PRU00103"/>
    </source>
</evidence>
<dbReference type="Proteomes" id="UP001230188">
    <property type="component" value="Unassembled WGS sequence"/>
</dbReference>
<accession>A0AAD7UL15</accession>
<dbReference type="AlphaFoldDB" id="A0AAD7UL15"/>
<gene>
    <name evidence="3" type="ORF">CTAYLR_009769</name>
</gene>
<dbReference type="PROSITE" id="PS50077">
    <property type="entry name" value="HEAT_REPEAT"/>
    <property type="match status" value="1"/>
</dbReference>
<proteinExistence type="predicted"/>
<dbReference type="EMBL" id="JAQMWT010000088">
    <property type="protein sequence ID" value="KAJ8610923.1"/>
    <property type="molecule type" value="Genomic_DNA"/>
</dbReference>
<dbReference type="PROSITE" id="PS50176">
    <property type="entry name" value="ARM_REPEAT"/>
    <property type="match status" value="1"/>
</dbReference>
<dbReference type="SMART" id="SM00185">
    <property type="entry name" value="ARM"/>
    <property type="match status" value="4"/>
</dbReference>
<dbReference type="PANTHER" id="PTHR23315:SF7">
    <property type="entry name" value="U-BOX DOMAIN-CONTAINING PROTEIN 4"/>
    <property type="match status" value="1"/>
</dbReference>
<organism evidence="3 4">
    <name type="scientific">Chrysophaeum taylorii</name>
    <dbReference type="NCBI Taxonomy" id="2483200"/>
    <lineage>
        <taxon>Eukaryota</taxon>
        <taxon>Sar</taxon>
        <taxon>Stramenopiles</taxon>
        <taxon>Ochrophyta</taxon>
        <taxon>Pelagophyceae</taxon>
        <taxon>Pelagomonadales</taxon>
        <taxon>Pelagomonadaceae</taxon>
        <taxon>Chrysophaeum</taxon>
    </lineage>
</organism>
<dbReference type="Pfam" id="PF13646">
    <property type="entry name" value="HEAT_2"/>
    <property type="match status" value="1"/>
</dbReference>
<evidence type="ECO:0000313" key="4">
    <source>
        <dbReference type="Proteomes" id="UP001230188"/>
    </source>
</evidence>
<dbReference type="Pfam" id="PF00514">
    <property type="entry name" value="Arm"/>
    <property type="match status" value="2"/>
</dbReference>
<dbReference type="InterPro" id="IPR011989">
    <property type="entry name" value="ARM-like"/>
</dbReference>
<dbReference type="InterPro" id="IPR000225">
    <property type="entry name" value="Armadillo"/>
</dbReference>
<reference evidence="3" key="1">
    <citation type="submission" date="2023-01" db="EMBL/GenBank/DDBJ databases">
        <title>Metagenome sequencing of chrysophaentin producing Chrysophaeum taylorii.</title>
        <authorList>
            <person name="Davison J."/>
            <person name="Bewley C."/>
        </authorList>
    </citation>
    <scope>NUCLEOTIDE SEQUENCE</scope>
    <source>
        <strain evidence="3">NIES-1699</strain>
    </source>
</reference>
<feature type="repeat" description="ARM" evidence="2">
    <location>
        <begin position="245"/>
        <end position="285"/>
    </location>
</feature>